<dbReference type="Pfam" id="PF00543">
    <property type="entry name" value="P-II"/>
    <property type="match status" value="1"/>
</dbReference>
<dbReference type="AlphaFoldDB" id="M7PHC7"/>
<dbReference type="OrthoDB" id="9793517at2"/>
<accession>M7PHC7</accession>
<dbReference type="SUPFAM" id="SSF54913">
    <property type="entry name" value="GlnB-like"/>
    <property type="match status" value="1"/>
</dbReference>
<dbReference type="InterPro" id="IPR011322">
    <property type="entry name" value="N-reg_PII-like_a/b"/>
</dbReference>
<comment type="caution">
    <text evidence="1">The sequence shown here is derived from an EMBL/GenBank/DDBJ whole genome shotgun (WGS) entry which is preliminary data.</text>
</comment>
<dbReference type="InterPro" id="IPR002187">
    <property type="entry name" value="N-reg_PII"/>
</dbReference>
<protein>
    <submittedName>
        <fullName evidence="1">Nitrogen regulatory protein PII</fullName>
    </submittedName>
</protein>
<dbReference type="SMART" id="SM00938">
    <property type="entry name" value="P-II"/>
    <property type="match status" value="1"/>
</dbReference>
<proteinExistence type="predicted"/>
<evidence type="ECO:0000313" key="1">
    <source>
        <dbReference type="EMBL" id="EMR13270.1"/>
    </source>
</evidence>
<dbReference type="Gene3D" id="3.30.70.120">
    <property type="match status" value="1"/>
</dbReference>
<dbReference type="GO" id="GO:0030234">
    <property type="term" value="F:enzyme regulator activity"/>
    <property type="evidence" value="ECO:0007669"/>
    <property type="project" value="InterPro"/>
</dbReference>
<dbReference type="Proteomes" id="UP000012019">
    <property type="component" value="Unassembled WGS sequence"/>
</dbReference>
<sequence>MKFKLIMAFVDEDKTQSLMAASRAAGATGATVIKNARGQGLAKPLGIFGFEIMSPRDVVLILVESRRADKVLTAVLEAGKLDETLDTGLALMIDVEQAVGLTEHIKKLAEVNPPD</sequence>
<dbReference type="EMBL" id="APHR01000028">
    <property type="protein sequence ID" value="EMR13270.1"/>
    <property type="molecule type" value="Genomic_DNA"/>
</dbReference>
<keyword evidence="2" id="KW-1185">Reference proteome</keyword>
<dbReference type="PROSITE" id="PS51343">
    <property type="entry name" value="PII_GLNB_DOM"/>
    <property type="match status" value="1"/>
</dbReference>
<organism evidence="1 2">
    <name type="scientific">Methylophaga lonarensis MPL</name>
    <dbReference type="NCBI Taxonomy" id="1286106"/>
    <lineage>
        <taxon>Bacteria</taxon>
        <taxon>Pseudomonadati</taxon>
        <taxon>Pseudomonadota</taxon>
        <taxon>Gammaproteobacteria</taxon>
        <taxon>Thiotrichales</taxon>
        <taxon>Piscirickettsiaceae</taxon>
        <taxon>Methylophaga</taxon>
    </lineage>
</organism>
<dbReference type="RefSeq" id="WP_009726171.1">
    <property type="nucleotide sequence ID" value="NZ_APHR01000028.1"/>
</dbReference>
<dbReference type="GO" id="GO:0006808">
    <property type="term" value="P:regulation of nitrogen utilization"/>
    <property type="evidence" value="ECO:0007669"/>
    <property type="project" value="InterPro"/>
</dbReference>
<evidence type="ECO:0000313" key="2">
    <source>
        <dbReference type="Proteomes" id="UP000012019"/>
    </source>
</evidence>
<dbReference type="InterPro" id="IPR015867">
    <property type="entry name" value="N-reg_PII/ATP_PRibTrfase_C"/>
</dbReference>
<dbReference type="eggNOG" id="COG0347">
    <property type="taxonomic scope" value="Bacteria"/>
</dbReference>
<dbReference type="STRING" id="1286106.MPL1_05839"/>
<reference evidence="1 2" key="1">
    <citation type="journal article" date="2013" name="Genome Announc.">
        <title>Draft Genome Sequence of Methylophaga lonarensis MPLT, a Haloalkaliphilic (Non-Methane-Utilizing) Methylotroph.</title>
        <authorList>
            <person name="Shetty S.A."/>
            <person name="Marathe N.P."/>
            <person name="Munot H."/>
            <person name="Antony C.P."/>
            <person name="Dhotre D.P."/>
            <person name="Murrell J.C."/>
            <person name="Shouche Y.S."/>
        </authorList>
    </citation>
    <scope>NUCLEOTIDE SEQUENCE [LARGE SCALE GENOMIC DNA]</scope>
    <source>
        <strain evidence="1 2">MPL</strain>
    </source>
</reference>
<name>M7PHC7_9GAMM</name>
<dbReference type="PATRIC" id="fig|1286106.3.peg.1171"/>
<gene>
    <name evidence="1" type="ORF">MPL1_05839</name>
</gene>